<dbReference type="Proteomes" id="UP000594771">
    <property type="component" value="Chromosome"/>
</dbReference>
<evidence type="ECO:0000313" key="4">
    <source>
        <dbReference type="Proteomes" id="UP001069145"/>
    </source>
</evidence>
<keyword evidence="4" id="KW-1185">Reference proteome</keyword>
<name>A0A0X8FD34_9LACT</name>
<proteinExistence type="predicted"/>
<accession>A0A0X8FD34</accession>
<dbReference type="GeneID" id="35766939"/>
<reference evidence="1" key="2">
    <citation type="submission" date="2022-09" db="EMBL/GenBank/DDBJ databases">
        <title>Aerococcus urinae taxonomy study.</title>
        <authorList>
            <person name="Christensen J."/>
            <person name="Senneby E."/>
        </authorList>
    </citation>
    <scope>NUCLEOTIDE SEQUENCE</scope>
    <source>
        <strain evidence="1">NLD-066-U95</strain>
    </source>
</reference>
<dbReference type="Proteomes" id="UP001069145">
    <property type="component" value="Unassembled WGS sequence"/>
</dbReference>
<dbReference type="KEGG" id="aun:AWM73_00765"/>
<evidence type="ECO:0000313" key="1">
    <source>
        <dbReference type="EMBL" id="MCY3053367.1"/>
    </source>
</evidence>
<organism evidence="2 3">
    <name type="scientific">Aerococcus urinae</name>
    <dbReference type="NCBI Taxonomy" id="1376"/>
    <lineage>
        <taxon>Bacteria</taxon>
        <taxon>Bacillati</taxon>
        <taxon>Bacillota</taxon>
        <taxon>Bacilli</taxon>
        <taxon>Lactobacillales</taxon>
        <taxon>Aerococcaceae</taxon>
        <taxon>Aerococcus</taxon>
    </lineage>
</organism>
<dbReference type="EMBL" id="CP065662">
    <property type="protein sequence ID" value="QPS01552.1"/>
    <property type="molecule type" value="Genomic_DNA"/>
</dbReference>
<dbReference type="AlphaFoldDB" id="A0A0X8FD34"/>
<evidence type="ECO:0000313" key="3">
    <source>
        <dbReference type="Proteomes" id="UP000594771"/>
    </source>
</evidence>
<dbReference type="RefSeq" id="WP_060777627.1">
    <property type="nucleotide sequence ID" value="NZ_CAJHLF010000001.1"/>
</dbReference>
<protein>
    <submittedName>
        <fullName evidence="2">Uncharacterized protein</fullName>
    </submittedName>
</protein>
<gene>
    <name evidence="2" type="ORF">I6G68_00255</name>
    <name evidence="1" type="ORF">ODY43_05105</name>
</gene>
<dbReference type="OrthoDB" id="2134946at2"/>
<reference evidence="2 3" key="1">
    <citation type="submission" date="2020-12" db="EMBL/GenBank/DDBJ databases">
        <title>FDA dAtabase for Regulatory Grade micrObial Sequences (FDA-ARGOS): Supporting development and validation of Infectious Disease Dx tests.</title>
        <authorList>
            <person name="Sproer C."/>
            <person name="Gronow S."/>
            <person name="Severitt S."/>
            <person name="Schroder I."/>
            <person name="Tallon L."/>
            <person name="Sadzewicz L."/>
            <person name="Zhao X."/>
            <person name="Boylan J."/>
            <person name="Ott S."/>
            <person name="Bowen H."/>
            <person name="Vavikolanu K."/>
            <person name="Mehta A."/>
            <person name="Aluvathingal J."/>
            <person name="Nadendla S."/>
            <person name="Lowell S."/>
            <person name="Myers T."/>
            <person name="Yan Y."/>
            <person name="Sichtig H."/>
        </authorList>
    </citation>
    <scope>NUCLEOTIDE SEQUENCE [LARGE SCALE GENOMIC DNA]</scope>
    <source>
        <strain evidence="2 3">FDAARGOS_911</strain>
    </source>
</reference>
<evidence type="ECO:0000313" key="2">
    <source>
        <dbReference type="EMBL" id="QPS01552.1"/>
    </source>
</evidence>
<dbReference type="EMBL" id="JAOTML010000005">
    <property type="protein sequence ID" value="MCY3053367.1"/>
    <property type="molecule type" value="Genomic_DNA"/>
</dbReference>
<sequence>MMPYKNPSPGKIKNAHPLLVTCMQCKHDLCVYWKVGRGNLIKLQIHRIIEAEYDFGQRDNALLCPHCQEQLGSLSEHKGRPCYFLHRGRVQTKRLQHYKC</sequence>